<protein>
    <submittedName>
        <fullName evidence="2">Uncharacterized protein</fullName>
    </submittedName>
</protein>
<feature type="compositionally biased region" description="Polar residues" evidence="1">
    <location>
        <begin position="335"/>
        <end position="351"/>
    </location>
</feature>
<reference evidence="2" key="1">
    <citation type="submission" date="2017-05" db="EMBL/GenBank/DDBJ databases">
        <title>Polyphasic characterization of four soil-derived phenanthrene-degrading Acidovorax strains and proposal of Acidovorax phenanthrenivorans sp. nov.</title>
        <authorList>
            <person name="Singleton D."/>
            <person name="Lee J."/>
            <person name="Dickey A.N."/>
            <person name="Stroud A."/>
            <person name="Scholl E.H."/>
            <person name="Wright F.A."/>
            <person name="Aitken M.D."/>
        </authorList>
    </citation>
    <scope>NUCLEOTIDE SEQUENCE</scope>
    <source>
        <strain evidence="2">P4</strain>
        <plasmid evidence="2">pACP4.3</plasmid>
    </source>
</reference>
<evidence type="ECO:0000256" key="1">
    <source>
        <dbReference type="SAM" id="MobiDB-lite"/>
    </source>
</evidence>
<geneLocation type="plasmid" evidence="2 3">
    <name>pACP4.3</name>
</geneLocation>
<dbReference type="EMBL" id="CP021369">
    <property type="protein sequence ID" value="ART61492.1"/>
    <property type="molecule type" value="Genomic_DNA"/>
</dbReference>
<evidence type="ECO:0000313" key="2">
    <source>
        <dbReference type="EMBL" id="ART61492.1"/>
    </source>
</evidence>
<gene>
    <name evidence="2" type="ORF">CBP36_21230</name>
</gene>
<accession>A0A240UKC0</accession>
<dbReference type="OrthoDB" id="9800974at2"/>
<sequence>MSKQNHPWIQDYASFEAVLCCINDVDQWDQAATLRAFQTYGFDDASTSEKDEQTFLHIGTGVMLMSDGDVVAIQFGDGRLPAALSDLFLVLNALGWREAEVYHPSETLGSLLSDMGRAIPGHMEFDVRAAKIITDPAGYPETGALTERASNLLQGVKTSAEEFNTLVLHELETMAPEYDSSNESVSVRGASGPAQETRPLTLDDELGDEEFVAIPAENWAKPQNSEPKNRPYGQQVFLDDDGAPVVPVLAAQQVGGIPSEPEVQQTAFAEVAGFRAQFEAPEPTEAGKPAEPAETAKDKGSHSDEPERLRSVEAEAFNGQPPAGCGAAAAGIQESPAQQNQGVSASVNRTQPPHADPKQGQYGAAEPIQIGRSTMVFDLPSSMVSLDDVEQLANHIGAGEVVHIWPGLTNQAHRWDLIGEIDLAAPWFAEVLASELVGEYRRDTRPALALSLINLARQHNAQVRDLLEQVLQEENAAASDGPIPQFVFVNGTRREHFTSAVLEFFAGLLLSQDGEAFLDVRLSPQDDGLGHVKIRPFTVRSMLQDAEKKLYVVHLDSTDGVFVENVVNLLRAVAIRCASSTRALIQAQSVKQEADRLIENQRAIERDEAIKVVRETMAGLMEHLKKAGLPIPVQL</sequence>
<dbReference type="RefSeq" id="WP_086929197.1">
    <property type="nucleotide sequence ID" value="NZ_CP021369.1"/>
</dbReference>
<feature type="compositionally biased region" description="Basic and acidic residues" evidence="1">
    <location>
        <begin position="294"/>
        <end position="308"/>
    </location>
</feature>
<feature type="region of interest" description="Disordered" evidence="1">
    <location>
        <begin position="177"/>
        <end position="199"/>
    </location>
</feature>
<organism evidence="2 3">
    <name type="scientific">Acidovorax carolinensis</name>
    <dbReference type="NCBI Taxonomy" id="553814"/>
    <lineage>
        <taxon>Bacteria</taxon>
        <taxon>Pseudomonadati</taxon>
        <taxon>Pseudomonadota</taxon>
        <taxon>Betaproteobacteria</taxon>
        <taxon>Burkholderiales</taxon>
        <taxon>Comamonadaceae</taxon>
        <taxon>Acidovorax</taxon>
    </lineage>
</organism>
<keyword evidence="3" id="KW-1185">Reference proteome</keyword>
<proteinExistence type="predicted"/>
<dbReference type="KEGG" id="acip:CBP36_21230"/>
<dbReference type="AlphaFoldDB" id="A0A240UKC0"/>
<dbReference type="Proteomes" id="UP000194440">
    <property type="component" value="Plasmid pACP4.3"/>
</dbReference>
<feature type="region of interest" description="Disordered" evidence="1">
    <location>
        <begin position="280"/>
        <end position="308"/>
    </location>
</feature>
<keyword evidence="2" id="KW-0614">Plasmid</keyword>
<name>A0A240UKC0_9BURK</name>
<feature type="region of interest" description="Disordered" evidence="1">
    <location>
        <begin position="335"/>
        <end position="363"/>
    </location>
</feature>
<evidence type="ECO:0000313" key="3">
    <source>
        <dbReference type="Proteomes" id="UP000194440"/>
    </source>
</evidence>